<gene>
    <name evidence="7 10" type="primary">rpsT</name>
    <name evidence="11" type="ORF">B8A44_03540</name>
    <name evidence="9" type="ORF">BWX42_01240</name>
    <name evidence="10" type="ORF">FNV33_03275</name>
</gene>
<dbReference type="OrthoDB" id="9808392at2"/>
<evidence type="ECO:0000313" key="12">
    <source>
        <dbReference type="Proteomes" id="UP000190409"/>
    </source>
</evidence>
<proteinExistence type="inferred from homology"/>
<evidence type="ECO:0000313" key="9">
    <source>
        <dbReference type="EMBL" id="OOL80592.1"/>
    </source>
</evidence>
<dbReference type="GO" id="GO:0003735">
    <property type="term" value="F:structural constituent of ribosome"/>
    <property type="evidence" value="ECO:0007669"/>
    <property type="project" value="InterPro"/>
</dbReference>
<dbReference type="InterPro" id="IPR036510">
    <property type="entry name" value="Ribosomal_bS20_sf"/>
</dbReference>
<protein>
    <recommendedName>
        <fullName evidence="6 7">Small ribosomal subunit protein bS20</fullName>
    </recommendedName>
</protein>
<dbReference type="KEGG" id="dpm:FNV33_03275"/>
<evidence type="ECO:0000313" key="13">
    <source>
        <dbReference type="Proteomes" id="UP000249099"/>
    </source>
</evidence>
<evidence type="ECO:0000256" key="8">
    <source>
        <dbReference type="SAM" id="MobiDB-lite"/>
    </source>
</evidence>
<dbReference type="EMBL" id="CP041626">
    <property type="protein sequence ID" value="QDO91118.1"/>
    <property type="molecule type" value="Genomic_DNA"/>
</dbReference>
<evidence type="ECO:0000313" key="14">
    <source>
        <dbReference type="Proteomes" id="UP000315953"/>
    </source>
</evidence>
<evidence type="ECO:0000256" key="4">
    <source>
        <dbReference type="ARBA" id="ARBA00022980"/>
    </source>
</evidence>
<dbReference type="NCBIfam" id="TIGR00029">
    <property type="entry name" value="S20"/>
    <property type="match status" value="1"/>
</dbReference>
<dbReference type="GO" id="GO:0005829">
    <property type="term" value="C:cytosol"/>
    <property type="evidence" value="ECO:0007669"/>
    <property type="project" value="TreeGrafter"/>
</dbReference>
<keyword evidence="5 7" id="KW-0687">Ribonucleoprotein</keyword>
<evidence type="ECO:0000256" key="5">
    <source>
        <dbReference type="ARBA" id="ARBA00023274"/>
    </source>
</evidence>
<dbReference type="Pfam" id="PF01649">
    <property type="entry name" value="Ribosomal_S20p"/>
    <property type="match status" value="1"/>
</dbReference>
<evidence type="ECO:0000256" key="6">
    <source>
        <dbReference type="ARBA" id="ARBA00035136"/>
    </source>
</evidence>
<evidence type="ECO:0000256" key="1">
    <source>
        <dbReference type="ARBA" id="ARBA00007634"/>
    </source>
</evidence>
<evidence type="ECO:0000256" key="7">
    <source>
        <dbReference type="HAMAP-Rule" id="MF_00500"/>
    </source>
</evidence>
<dbReference type="RefSeq" id="WP_004634503.1">
    <property type="nucleotide sequence ID" value="NZ_CAJHJL010000010.1"/>
</dbReference>
<keyword evidence="3 7" id="KW-0694">RNA-binding</keyword>
<reference evidence="11 13" key="2">
    <citation type="submission" date="2017-03" db="EMBL/GenBank/DDBJ databases">
        <title>wgs assembly of Dolosigranulum pigrum KPL CDC strains.</title>
        <authorList>
            <person name="Brugger S.D."/>
            <person name="Pettigrew M."/>
            <person name="Kong Y."/>
            <person name="Lemon K.P."/>
        </authorList>
    </citation>
    <scope>NUCLEOTIDE SEQUENCE [LARGE SCALE GENOMIC DNA]</scope>
    <source>
        <strain evidence="11 13">KPL1931_CDC4294-98</strain>
    </source>
</reference>
<evidence type="ECO:0000313" key="10">
    <source>
        <dbReference type="EMBL" id="QDO91118.1"/>
    </source>
</evidence>
<dbReference type="GO" id="GO:0070181">
    <property type="term" value="F:small ribosomal subunit rRNA binding"/>
    <property type="evidence" value="ECO:0007669"/>
    <property type="project" value="TreeGrafter"/>
</dbReference>
<reference evidence="9 12" key="1">
    <citation type="submission" date="2017-01" db="EMBL/GenBank/DDBJ databases">
        <title>Complete Genome Sequence of Dolosigranulum pigrum isolated from a Patient with interstitial lung disease.</title>
        <authorList>
            <person name="Mukhopadhyay R."/>
            <person name="Joaquin J."/>
            <person name="Hogue R."/>
            <person name="Fitzgerald S."/>
            <person name="Jospin G."/>
            <person name="Eisen J.A."/>
            <person name="Chaturvedi V."/>
        </authorList>
    </citation>
    <scope>NUCLEOTIDE SEQUENCE [LARGE SCALE GENOMIC DNA]</scope>
    <source>
        <strain evidence="9 12">15S00348</strain>
    </source>
</reference>
<organism evidence="9 12">
    <name type="scientific">Dolosigranulum pigrum</name>
    <dbReference type="NCBI Taxonomy" id="29394"/>
    <lineage>
        <taxon>Bacteria</taxon>
        <taxon>Bacillati</taxon>
        <taxon>Bacillota</taxon>
        <taxon>Bacilli</taxon>
        <taxon>Lactobacillales</taxon>
        <taxon>Carnobacteriaceae</taxon>
        <taxon>Dolosigranulum</taxon>
    </lineage>
</organism>
<dbReference type="EMBL" id="MUYF01000003">
    <property type="protein sequence ID" value="OOL80592.1"/>
    <property type="molecule type" value="Genomic_DNA"/>
</dbReference>
<name>A0A1S8KLN5_9LACT</name>
<dbReference type="Proteomes" id="UP000190409">
    <property type="component" value="Unassembled WGS sequence"/>
</dbReference>
<dbReference type="Proteomes" id="UP000315953">
    <property type="component" value="Chromosome"/>
</dbReference>
<keyword evidence="2 7" id="KW-0699">rRNA-binding</keyword>
<sequence length="84" mass="9326">MANNASTLKRIRQDAKKEARGKSQRTALKNAKKKFINAVQAGDNNAEQLLNDAYKAIDKAVAQNHIHENKAARDKSRLAKKLNA</sequence>
<comment type="function">
    <text evidence="7">Binds directly to 16S ribosomal RNA.</text>
</comment>
<dbReference type="HAMAP" id="MF_00500">
    <property type="entry name" value="Ribosomal_bS20"/>
    <property type="match status" value="1"/>
</dbReference>
<dbReference type="AlphaFoldDB" id="A0A1S8KLN5"/>
<dbReference type="Proteomes" id="UP000249099">
    <property type="component" value="Unassembled WGS sequence"/>
</dbReference>
<dbReference type="SUPFAM" id="SSF46992">
    <property type="entry name" value="Ribosomal protein S20"/>
    <property type="match status" value="1"/>
</dbReference>
<keyword evidence="4 7" id="KW-0689">Ribosomal protein</keyword>
<reference evidence="10 14" key="3">
    <citation type="submission" date="2019-07" db="EMBL/GenBank/DDBJ databases">
        <title>Genome assembly of a nasal isolate of Dolosigranulum pigrum from a chronic sinusitis patient.</title>
        <authorList>
            <person name="Baig S."/>
            <person name="Overballe-Petersen S."/>
            <person name="Kaspar U."/>
            <person name="Rendboe A."/>
            <person name="de Man T."/>
            <person name="Liu C."/>
            <person name="Price L.B."/>
            <person name="Stegger M."/>
            <person name="Becker K."/>
            <person name="Skytt Andersen P."/>
        </authorList>
    </citation>
    <scope>NUCLEOTIDE SEQUENCE [LARGE SCALE GENOMIC DNA]</scope>
    <source>
        <strain evidence="10 14">83VPs-KB5</strain>
    </source>
</reference>
<evidence type="ECO:0000256" key="3">
    <source>
        <dbReference type="ARBA" id="ARBA00022884"/>
    </source>
</evidence>
<comment type="similarity">
    <text evidence="1 7">Belongs to the bacterial ribosomal protein bS20 family.</text>
</comment>
<feature type="region of interest" description="Disordered" evidence="8">
    <location>
        <begin position="1"/>
        <end position="29"/>
    </location>
</feature>
<dbReference type="PANTHER" id="PTHR33398:SF1">
    <property type="entry name" value="SMALL RIBOSOMAL SUBUNIT PROTEIN BS20C"/>
    <property type="match status" value="1"/>
</dbReference>
<dbReference type="GO" id="GO:0006412">
    <property type="term" value="P:translation"/>
    <property type="evidence" value="ECO:0007669"/>
    <property type="project" value="UniProtKB-UniRule"/>
</dbReference>
<dbReference type="GeneID" id="42693499"/>
<feature type="compositionally biased region" description="Basic and acidic residues" evidence="8">
    <location>
        <begin position="11"/>
        <end position="21"/>
    </location>
</feature>
<dbReference type="GO" id="GO:0015935">
    <property type="term" value="C:small ribosomal subunit"/>
    <property type="evidence" value="ECO:0007669"/>
    <property type="project" value="TreeGrafter"/>
</dbReference>
<dbReference type="InterPro" id="IPR002583">
    <property type="entry name" value="Ribosomal_bS20"/>
</dbReference>
<evidence type="ECO:0000313" key="11">
    <source>
        <dbReference type="EMBL" id="RAN64153.1"/>
    </source>
</evidence>
<dbReference type="PANTHER" id="PTHR33398">
    <property type="entry name" value="30S RIBOSOMAL PROTEIN S20"/>
    <property type="match status" value="1"/>
</dbReference>
<accession>A0A1S8KLN5</accession>
<dbReference type="Gene3D" id="1.20.58.110">
    <property type="entry name" value="Ribosomal protein S20"/>
    <property type="match status" value="1"/>
</dbReference>
<evidence type="ECO:0000256" key="2">
    <source>
        <dbReference type="ARBA" id="ARBA00022730"/>
    </source>
</evidence>
<dbReference type="EMBL" id="NAQV01000009">
    <property type="protein sequence ID" value="RAN64153.1"/>
    <property type="molecule type" value="Genomic_DNA"/>
</dbReference>